<keyword evidence="1" id="KW-0472">Membrane</keyword>
<keyword evidence="2" id="KW-0496">Mitochondrion</keyword>
<gene>
    <name evidence="2" type="ORF">MitoLV_15</name>
</gene>
<evidence type="ECO:0000313" key="2">
    <source>
        <dbReference type="EMBL" id="QPM99246.1"/>
    </source>
</evidence>
<dbReference type="EMBL" id="MK889230">
    <property type="protein sequence ID" value="QPM99246.1"/>
    <property type="molecule type" value="Genomic_DNA"/>
</dbReference>
<geneLocation type="mitochondrion" evidence="2"/>
<organism evidence="2">
    <name type="scientific">Euplotes vanleeuwenhoeki</name>
    <dbReference type="NCBI Taxonomy" id="2794224"/>
    <lineage>
        <taxon>Eukaryota</taxon>
        <taxon>Sar</taxon>
        <taxon>Alveolata</taxon>
        <taxon>Ciliophora</taxon>
        <taxon>Intramacronucleata</taxon>
        <taxon>Spirotrichea</taxon>
        <taxon>Hypotrichia</taxon>
        <taxon>Euplotida</taxon>
        <taxon>Euplotidae</taxon>
        <taxon>Euplotes</taxon>
    </lineage>
</organism>
<keyword evidence="1" id="KW-1133">Transmembrane helix</keyword>
<feature type="transmembrane region" description="Helical" evidence="1">
    <location>
        <begin position="73"/>
        <end position="91"/>
    </location>
</feature>
<protein>
    <submittedName>
        <fullName evidence="2">Uncharacterized protein</fullName>
    </submittedName>
</protein>
<keyword evidence="1" id="KW-0812">Transmembrane</keyword>
<dbReference type="AlphaFoldDB" id="A0A7T1C551"/>
<reference evidence="2" key="1">
    <citation type="journal article" date="2020" name="Sci. Rep.">
        <title>Morphology, ultrastructure, genomics, and phylogeny of Euplotes vanleeuwenhoeki sp. nov. and its ultra-reduced endosymbiont 'Candidatus Pinguicoccus supinus' sp. nov.</title>
        <authorList>
            <person name="Serra V."/>
            <person name="Gammuto L."/>
            <person name="Nitla V."/>
            <person name="Castelli M."/>
            <person name="Lanzoni O."/>
            <person name="Sassera D."/>
            <person name="Bandi C."/>
            <person name="Sandeep B.V."/>
            <person name="Verni F."/>
            <person name="Modeo L."/>
            <person name="Petroni G."/>
        </authorList>
    </citation>
    <scope>NUCLEOTIDE SEQUENCE</scope>
    <source>
        <strain evidence="2">KKR18</strain>
    </source>
</reference>
<feature type="transmembrane region" description="Helical" evidence="1">
    <location>
        <begin position="141"/>
        <end position="163"/>
    </location>
</feature>
<proteinExistence type="predicted"/>
<name>A0A7T1C551_9SPIT</name>
<evidence type="ECO:0000256" key="1">
    <source>
        <dbReference type="SAM" id="Phobius"/>
    </source>
</evidence>
<accession>A0A7T1C551</accession>
<sequence length="180" mass="21638">MFFFFTKSIKYLDDGITYPNVRYFLKSPARVIASRFFKKNLMFKTIFFLKSYIHLKFSHSNKNTYVTLSHKSLAYLYTNFTISYGIMLNFFRKKFGTDTPKPKLIRAVSALLFKLVKRIRFRGLCISIDRWFSGLNYILNGLITTLKFFSIVFKPKWIFGYIIRKRHRRLKKKLVKKIFV</sequence>